<proteinExistence type="predicted"/>
<dbReference type="Proteomes" id="UP000826722">
    <property type="component" value="Chromosome"/>
</dbReference>
<accession>A0A8D5FYC7</accession>
<keyword evidence="4" id="KW-1185">Reference proteome</keyword>
<dbReference type="Pfam" id="PF07589">
    <property type="entry name" value="PEP-CTERM"/>
    <property type="match status" value="1"/>
</dbReference>
<reference evidence="3" key="1">
    <citation type="journal article" date="2021" name="Arch. Microbiol.">
        <title>Methyloradius palustris gen. nov., sp. nov., a methanol-oxidizing bacterium isolated from snow.</title>
        <authorList>
            <person name="Miyadera T."/>
            <person name="Kojima H."/>
            <person name="Fukui M."/>
        </authorList>
    </citation>
    <scope>NUCLEOTIDE SEQUENCE</scope>
    <source>
        <strain evidence="3">Zm11</strain>
    </source>
</reference>
<evidence type="ECO:0000259" key="2">
    <source>
        <dbReference type="Pfam" id="PF07589"/>
    </source>
</evidence>
<feature type="chain" id="PRO_5033985937" description="Ice-binding protein C-terminal domain-containing protein" evidence="1">
    <location>
        <begin position="34"/>
        <end position="256"/>
    </location>
</feature>
<dbReference type="EMBL" id="AP024110">
    <property type="protein sequence ID" value="BCM24302.1"/>
    <property type="molecule type" value="Genomic_DNA"/>
</dbReference>
<gene>
    <name evidence="3" type="ORF">ZMTM_05610</name>
</gene>
<dbReference type="AlphaFoldDB" id="A0A8D5FYC7"/>
<keyword evidence="1" id="KW-0732">Signal</keyword>
<organism evidence="3 4">
    <name type="scientific">Methyloradius palustris</name>
    <dbReference type="NCBI Taxonomy" id="2778876"/>
    <lineage>
        <taxon>Bacteria</taxon>
        <taxon>Pseudomonadati</taxon>
        <taxon>Pseudomonadota</taxon>
        <taxon>Betaproteobacteria</taxon>
        <taxon>Nitrosomonadales</taxon>
        <taxon>Methylophilaceae</taxon>
        <taxon>Methyloradius</taxon>
    </lineage>
</organism>
<evidence type="ECO:0000256" key="1">
    <source>
        <dbReference type="SAM" id="SignalP"/>
    </source>
</evidence>
<dbReference type="InterPro" id="IPR013424">
    <property type="entry name" value="Ice-binding_C"/>
</dbReference>
<name>A0A8D5FYC7_9PROT</name>
<evidence type="ECO:0000313" key="4">
    <source>
        <dbReference type="Proteomes" id="UP000826722"/>
    </source>
</evidence>
<feature type="domain" description="Ice-binding protein C-terminal" evidence="2">
    <location>
        <begin position="229"/>
        <end position="253"/>
    </location>
</feature>
<dbReference type="NCBIfam" id="TIGR02595">
    <property type="entry name" value="PEP_CTERM"/>
    <property type="match status" value="1"/>
</dbReference>
<protein>
    <recommendedName>
        <fullName evidence="2">Ice-binding protein C-terminal domain-containing protein</fullName>
    </recommendedName>
</protein>
<evidence type="ECO:0000313" key="3">
    <source>
        <dbReference type="EMBL" id="BCM24302.1"/>
    </source>
</evidence>
<sequence>MLTIKSKFKLGLAKLSGMFVLATMLLNVNAAFADTIDLKETGSAYGYSTGHITPSPYGASTSAYVYVGGFQMTNLSPTSTDFASVGGSFVAWCVDPLHWLSSSAFTYNIGGTSDMLSAGGFSTSRVNSLQSLADNFYGSVNSTTSSAAFQVATWSILYGTESAGTYSFASGTFTATGLDSSVSSLASSYLSGLSTVAPHKYAISYLYDNSYTGAGGTTTQDLVTFTALPVPEPATGLMMLAGIGLIGFKVKRRTAA</sequence>
<feature type="signal peptide" evidence="1">
    <location>
        <begin position="1"/>
        <end position="33"/>
    </location>
</feature>
<dbReference type="KEGG" id="mpau:ZMTM_05610"/>